<keyword evidence="3" id="KW-1185">Reference proteome</keyword>
<name>A0A8J3NGJ5_9ACTN</name>
<keyword evidence="1" id="KW-1133">Transmembrane helix</keyword>
<keyword evidence="1" id="KW-0472">Membrane</keyword>
<reference evidence="2" key="1">
    <citation type="submission" date="2021-01" db="EMBL/GenBank/DDBJ databases">
        <title>Whole genome shotgun sequence of Actinocatenispora rupis NBRC 107355.</title>
        <authorList>
            <person name="Komaki H."/>
            <person name="Tamura T."/>
        </authorList>
    </citation>
    <scope>NUCLEOTIDE SEQUENCE</scope>
    <source>
        <strain evidence="2">NBRC 107355</strain>
    </source>
</reference>
<dbReference type="RefSeq" id="WP_203662981.1">
    <property type="nucleotide sequence ID" value="NZ_BAAAZM010000012.1"/>
</dbReference>
<dbReference type="AlphaFoldDB" id="A0A8J3NGJ5"/>
<dbReference type="Proteomes" id="UP000612808">
    <property type="component" value="Unassembled WGS sequence"/>
</dbReference>
<gene>
    <name evidence="2" type="ORF">Aru02nite_58280</name>
</gene>
<evidence type="ECO:0000256" key="1">
    <source>
        <dbReference type="SAM" id="Phobius"/>
    </source>
</evidence>
<accession>A0A8J3NGJ5</accession>
<feature type="transmembrane region" description="Helical" evidence="1">
    <location>
        <begin position="20"/>
        <end position="40"/>
    </location>
</feature>
<protein>
    <submittedName>
        <fullName evidence="2">Uncharacterized protein</fullName>
    </submittedName>
</protein>
<evidence type="ECO:0000313" key="3">
    <source>
        <dbReference type="Proteomes" id="UP000612808"/>
    </source>
</evidence>
<sequence length="206" mass="21081">MLPVDPLLAPLLRHPGLVPGDVVSVATTGGGTSLLLALAAAAARTGAYVAAIGTPILTLAAVAMGIPSEHLPLIPHPGPDPLAIVAVAAEGVPVVIAAGLGRVPAARAARLVQRLRDHHAVLLVHGEGWPRPSAALRTEPIAWHGITGPGRGRLRSRTVVIESRLHGDPRPRRITVQLPDPTGRIAAAPTDTVRQPAPAAVVELTG</sequence>
<proteinExistence type="predicted"/>
<evidence type="ECO:0000313" key="2">
    <source>
        <dbReference type="EMBL" id="GID14939.1"/>
    </source>
</evidence>
<dbReference type="EMBL" id="BOMB01000034">
    <property type="protein sequence ID" value="GID14939.1"/>
    <property type="molecule type" value="Genomic_DNA"/>
</dbReference>
<keyword evidence="1" id="KW-0812">Transmembrane</keyword>
<comment type="caution">
    <text evidence="2">The sequence shown here is derived from an EMBL/GenBank/DDBJ whole genome shotgun (WGS) entry which is preliminary data.</text>
</comment>
<feature type="transmembrane region" description="Helical" evidence="1">
    <location>
        <begin position="81"/>
        <end position="101"/>
    </location>
</feature>
<feature type="transmembrane region" description="Helical" evidence="1">
    <location>
        <begin position="47"/>
        <end position="66"/>
    </location>
</feature>
<organism evidence="2 3">
    <name type="scientific">Actinocatenispora rupis</name>
    <dbReference type="NCBI Taxonomy" id="519421"/>
    <lineage>
        <taxon>Bacteria</taxon>
        <taxon>Bacillati</taxon>
        <taxon>Actinomycetota</taxon>
        <taxon>Actinomycetes</taxon>
        <taxon>Micromonosporales</taxon>
        <taxon>Micromonosporaceae</taxon>
        <taxon>Actinocatenispora</taxon>
    </lineage>
</organism>